<evidence type="ECO:0000256" key="1">
    <source>
        <dbReference type="ARBA" id="ARBA00004651"/>
    </source>
</evidence>
<accession>A0A2T2YHD6</accession>
<dbReference type="PANTHER" id="PTHR34582">
    <property type="entry name" value="UPF0702 TRANSMEMBRANE PROTEIN YCAP"/>
    <property type="match status" value="1"/>
</dbReference>
<feature type="domain" description="YetF C-terminal" evidence="8">
    <location>
        <begin position="87"/>
        <end position="162"/>
    </location>
</feature>
<keyword evidence="6 7" id="KW-0472">Membrane</keyword>
<dbReference type="InterPro" id="IPR007353">
    <property type="entry name" value="DUF421"/>
</dbReference>
<gene>
    <name evidence="9" type="ORF">AHMF7605_16125</name>
</gene>
<proteinExistence type="inferred from homology"/>
<evidence type="ECO:0000259" key="8">
    <source>
        <dbReference type="Pfam" id="PF04239"/>
    </source>
</evidence>
<protein>
    <submittedName>
        <fullName evidence="9">DUF421 domain-containing protein</fullName>
    </submittedName>
</protein>
<comment type="caution">
    <text evidence="9">The sequence shown here is derived from an EMBL/GenBank/DDBJ whole genome shotgun (WGS) entry which is preliminary data.</text>
</comment>
<feature type="transmembrane region" description="Helical" evidence="7">
    <location>
        <begin position="12"/>
        <end position="30"/>
    </location>
</feature>
<evidence type="ECO:0000313" key="10">
    <source>
        <dbReference type="Proteomes" id="UP000240357"/>
    </source>
</evidence>
<keyword evidence="5 7" id="KW-1133">Transmembrane helix</keyword>
<comment type="subcellular location">
    <subcellularLocation>
        <location evidence="1">Cell membrane</location>
        <topology evidence="1">Multi-pass membrane protein</topology>
    </subcellularLocation>
</comment>
<organism evidence="9 10">
    <name type="scientific">Adhaeribacter arboris</name>
    <dbReference type="NCBI Taxonomy" id="2072846"/>
    <lineage>
        <taxon>Bacteria</taxon>
        <taxon>Pseudomonadati</taxon>
        <taxon>Bacteroidota</taxon>
        <taxon>Cytophagia</taxon>
        <taxon>Cytophagales</taxon>
        <taxon>Hymenobacteraceae</taxon>
        <taxon>Adhaeribacter</taxon>
    </lineage>
</organism>
<comment type="similarity">
    <text evidence="2">Belongs to the UPF0702 family.</text>
</comment>
<evidence type="ECO:0000256" key="6">
    <source>
        <dbReference type="ARBA" id="ARBA00023136"/>
    </source>
</evidence>
<keyword evidence="10" id="KW-1185">Reference proteome</keyword>
<evidence type="ECO:0000256" key="3">
    <source>
        <dbReference type="ARBA" id="ARBA00022475"/>
    </source>
</evidence>
<evidence type="ECO:0000256" key="7">
    <source>
        <dbReference type="SAM" id="Phobius"/>
    </source>
</evidence>
<reference evidence="9 10" key="1">
    <citation type="submission" date="2018-03" db="EMBL/GenBank/DDBJ databases">
        <title>Adhaeribacter sp. HMF7605 Genome sequencing and assembly.</title>
        <authorList>
            <person name="Kang H."/>
            <person name="Kang J."/>
            <person name="Cha I."/>
            <person name="Kim H."/>
            <person name="Joh K."/>
        </authorList>
    </citation>
    <scope>NUCLEOTIDE SEQUENCE [LARGE SCALE GENOMIC DNA]</scope>
    <source>
        <strain evidence="9 10">HMF7605</strain>
    </source>
</reference>
<dbReference type="Gene3D" id="3.30.240.20">
    <property type="entry name" value="bsu07140 like domains"/>
    <property type="match status" value="1"/>
</dbReference>
<feature type="transmembrane region" description="Helical" evidence="7">
    <location>
        <begin position="63"/>
        <end position="84"/>
    </location>
</feature>
<keyword evidence="4 7" id="KW-0812">Transmembrane</keyword>
<evidence type="ECO:0000256" key="2">
    <source>
        <dbReference type="ARBA" id="ARBA00006448"/>
    </source>
</evidence>
<evidence type="ECO:0000313" key="9">
    <source>
        <dbReference type="EMBL" id="PSR54919.1"/>
    </source>
</evidence>
<sequence>MDLEQNTYLQIVYRAVAVYVFIILAIRLFGKKELSQLSVIDLVFILLISNAVQNAMVGPDTTLSGGLMAAGALFLTNYILKLVVYQSKTWSKFLQGEPVMLIYKGRVKEANLRKVHLSKAELEGAAREHGVEDLSEVDLAVLEIDGNISILTHDFRQKHITQRKIAAKQTQNNSDG</sequence>
<dbReference type="GO" id="GO:0005886">
    <property type="term" value="C:plasma membrane"/>
    <property type="evidence" value="ECO:0007669"/>
    <property type="project" value="UniProtKB-SubCell"/>
</dbReference>
<name>A0A2T2YHD6_9BACT</name>
<dbReference type="InterPro" id="IPR023090">
    <property type="entry name" value="UPF0702_alpha/beta_dom_sf"/>
</dbReference>
<keyword evidence="3" id="KW-1003">Cell membrane</keyword>
<dbReference type="RefSeq" id="WP_106931049.1">
    <property type="nucleotide sequence ID" value="NZ_PYFT01000001.1"/>
</dbReference>
<dbReference type="EMBL" id="PYFT01000001">
    <property type="protein sequence ID" value="PSR54919.1"/>
    <property type="molecule type" value="Genomic_DNA"/>
</dbReference>
<dbReference type="OrthoDB" id="6538282at2"/>
<dbReference type="Proteomes" id="UP000240357">
    <property type="component" value="Unassembled WGS sequence"/>
</dbReference>
<evidence type="ECO:0000256" key="5">
    <source>
        <dbReference type="ARBA" id="ARBA00022989"/>
    </source>
</evidence>
<evidence type="ECO:0000256" key="4">
    <source>
        <dbReference type="ARBA" id="ARBA00022692"/>
    </source>
</evidence>
<feature type="transmembrane region" description="Helical" evidence="7">
    <location>
        <begin position="37"/>
        <end position="57"/>
    </location>
</feature>
<dbReference type="AlphaFoldDB" id="A0A2T2YHD6"/>
<dbReference type="PANTHER" id="PTHR34582:SF6">
    <property type="entry name" value="UPF0702 TRANSMEMBRANE PROTEIN YCAP"/>
    <property type="match status" value="1"/>
</dbReference>
<dbReference type="Pfam" id="PF04239">
    <property type="entry name" value="DUF421"/>
    <property type="match status" value="1"/>
</dbReference>